<organism evidence="7 8">
    <name type="scientific">Pollutimonas bauzanensis</name>
    <dbReference type="NCBI Taxonomy" id="658167"/>
    <lineage>
        <taxon>Bacteria</taxon>
        <taxon>Pseudomonadati</taxon>
        <taxon>Pseudomonadota</taxon>
        <taxon>Betaproteobacteria</taxon>
        <taxon>Burkholderiales</taxon>
        <taxon>Alcaligenaceae</taxon>
        <taxon>Pollutimonas</taxon>
    </lineage>
</organism>
<dbReference type="GO" id="GO:0006508">
    <property type="term" value="P:proteolysis"/>
    <property type="evidence" value="ECO:0007669"/>
    <property type="project" value="UniProtKB-KW"/>
</dbReference>
<dbReference type="InterPro" id="IPR037518">
    <property type="entry name" value="MPN"/>
</dbReference>
<proteinExistence type="predicted"/>
<dbReference type="AlphaFoldDB" id="A0A1M5YJE3"/>
<keyword evidence="5" id="KW-0482">Metalloprotease</keyword>
<dbReference type="GO" id="GO:0046872">
    <property type="term" value="F:metal ion binding"/>
    <property type="evidence" value="ECO:0007669"/>
    <property type="project" value="UniProtKB-KW"/>
</dbReference>
<accession>A0A1M5YJE3</accession>
<dbReference type="Proteomes" id="UP000184226">
    <property type="component" value="Unassembled WGS sequence"/>
</dbReference>
<dbReference type="EMBL" id="FQXE01000009">
    <property type="protein sequence ID" value="SHI12147.1"/>
    <property type="molecule type" value="Genomic_DNA"/>
</dbReference>
<name>A0A1M5YJE3_9BURK</name>
<evidence type="ECO:0000313" key="7">
    <source>
        <dbReference type="EMBL" id="SHI12147.1"/>
    </source>
</evidence>
<dbReference type="PROSITE" id="PS01302">
    <property type="entry name" value="UPF0758"/>
    <property type="match status" value="1"/>
</dbReference>
<dbReference type="OrthoDB" id="9804482at2"/>
<dbReference type="InterPro" id="IPR001405">
    <property type="entry name" value="UPF0758"/>
</dbReference>
<dbReference type="InterPro" id="IPR020891">
    <property type="entry name" value="UPF0758_CS"/>
</dbReference>
<dbReference type="PROSITE" id="PS50249">
    <property type="entry name" value="MPN"/>
    <property type="match status" value="1"/>
</dbReference>
<keyword evidence="3" id="KW-0378">Hydrolase</keyword>
<protein>
    <submittedName>
        <fullName evidence="7">DNA repair protein RadC</fullName>
    </submittedName>
</protein>
<evidence type="ECO:0000313" key="8">
    <source>
        <dbReference type="Proteomes" id="UP000184226"/>
    </source>
</evidence>
<reference evidence="7 8" key="1">
    <citation type="submission" date="2016-11" db="EMBL/GenBank/DDBJ databases">
        <authorList>
            <person name="Jaros S."/>
            <person name="Januszkiewicz K."/>
            <person name="Wedrychowicz H."/>
        </authorList>
    </citation>
    <scope>NUCLEOTIDE SEQUENCE [LARGE SCALE GENOMIC DNA]</scope>
    <source>
        <strain evidence="7 8">CGMCC 1.10190</strain>
    </source>
</reference>
<gene>
    <name evidence="7" type="ORF">SAMN04488135_109154</name>
</gene>
<evidence type="ECO:0000256" key="3">
    <source>
        <dbReference type="ARBA" id="ARBA00022801"/>
    </source>
</evidence>
<dbReference type="GO" id="GO:0008237">
    <property type="term" value="F:metallopeptidase activity"/>
    <property type="evidence" value="ECO:0007669"/>
    <property type="project" value="UniProtKB-KW"/>
</dbReference>
<dbReference type="InterPro" id="IPR025657">
    <property type="entry name" value="RadC_JAB"/>
</dbReference>
<sequence>MQLPLFNSTTVYGPDAFPSGALLLRDPAGQLVQARDQDILTAARMIADQALPRNVRLDSPGLVEDFMRLKLNSALEYEVFGMVLLNAQHELIEYQEPFRGTLTQASVYPREVARIALKANAGAIIIAHNHPSGALVPSEADKALTAHLRNTLQLIDVRLLDHILVAGNQTLSFGAHGLL</sequence>
<feature type="domain" description="MPN" evidence="6">
    <location>
        <begin position="56"/>
        <end position="179"/>
    </location>
</feature>
<dbReference type="PANTHER" id="PTHR30471:SF3">
    <property type="entry name" value="UPF0758 PROTEIN YEES-RELATED"/>
    <property type="match status" value="1"/>
</dbReference>
<dbReference type="PANTHER" id="PTHR30471">
    <property type="entry name" value="DNA REPAIR PROTEIN RADC"/>
    <property type="match status" value="1"/>
</dbReference>
<keyword evidence="8" id="KW-1185">Reference proteome</keyword>
<keyword evidence="1" id="KW-0645">Protease</keyword>
<dbReference type="Pfam" id="PF04002">
    <property type="entry name" value="RadC"/>
    <property type="match status" value="1"/>
</dbReference>
<dbReference type="Gene3D" id="3.40.140.10">
    <property type="entry name" value="Cytidine Deaminase, domain 2"/>
    <property type="match status" value="1"/>
</dbReference>
<dbReference type="RefSeq" id="WP_073104990.1">
    <property type="nucleotide sequence ID" value="NZ_FQXE01000009.1"/>
</dbReference>
<dbReference type="SUPFAM" id="SSF102712">
    <property type="entry name" value="JAB1/MPN domain"/>
    <property type="match status" value="1"/>
</dbReference>
<keyword evidence="2" id="KW-0479">Metal-binding</keyword>
<keyword evidence="4" id="KW-0862">Zinc</keyword>
<evidence type="ECO:0000256" key="2">
    <source>
        <dbReference type="ARBA" id="ARBA00022723"/>
    </source>
</evidence>
<evidence type="ECO:0000256" key="4">
    <source>
        <dbReference type="ARBA" id="ARBA00022833"/>
    </source>
</evidence>
<evidence type="ECO:0000256" key="1">
    <source>
        <dbReference type="ARBA" id="ARBA00022670"/>
    </source>
</evidence>
<dbReference type="STRING" id="658167.SAMN04488135_109154"/>
<dbReference type="CDD" id="cd08071">
    <property type="entry name" value="MPN_DUF2466"/>
    <property type="match status" value="1"/>
</dbReference>
<evidence type="ECO:0000256" key="5">
    <source>
        <dbReference type="ARBA" id="ARBA00023049"/>
    </source>
</evidence>
<evidence type="ECO:0000259" key="6">
    <source>
        <dbReference type="PROSITE" id="PS50249"/>
    </source>
</evidence>